<evidence type="ECO:0000256" key="4">
    <source>
        <dbReference type="ARBA" id="ARBA00022980"/>
    </source>
</evidence>
<evidence type="ECO:0000313" key="10">
    <source>
        <dbReference type="Proteomes" id="UP000245533"/>
    </source>
</evidence>
<dbReference type="RefSeq" id="WP_109648207.1">
    <property type="nucleotide sequence ID" value="NZ_QGGB01000013.1"/>
</dbReference>
<evidence type="ECO:0000313" key="9">
    <source>
        <dbReference type="EMBL" id="PWN05040.1"/>
    </source>
</evidence>
<evidence type="ECO:0000256" key="2">
    <source>
        <dbReference type="ARBA" id="ARBA00022730"/>
    </source>
</evidence>
<dbReference type="Gene3D" id="3.30.160.810">
    <property type="match status" value="1"/>
</dbReference>
<evidence type="ECO:0000256" key="1">
    <source>
        <dbReference type="ARBA" id="ARBA00006540"/>
    </source>
</evidence>
<proteinExistence type="inferred from homology"/>
<dbReference type="GO" id="GO:0003735">
    <property type="term" value="F:structural constituent of ribosome"/>
    <property type="evidence" value="ECO:0007669"/>
    <property type="project" value="UniProtKB-UniRule"/>
</dbReference>
<keyword evidence="3 7" id="KW-0694">RNA-binding</keyword>
<dbReference type="NCBIfam" id="TIGR03625">
    <property type="entry name" value="L3_bact"/>
    <property type="match status" value="1"/>
</dbReference>
<dbReference type="PANTHER" id="PTHR11229:SF16">
    <property type="entry name" value="LARGE RIBOSOMAL SUBUNIT PROTEIN UL3C"/>
    <property type="match status" value="1"/>
</dbReference>
<dbReference type="PANTHER" id="PTHR11229">
    <property type="entry name" value="50S RIBOSOMAL PROTEIN L3"/>
    <property type="match status" value="1"/>
</dbReference>
<dbReference type="Gene3D" id="2.40.30.10">
    <property type="entry name" value="Translation factors"/>
    <property type="match status" value="1"/>
</dbReference>
<dbReference type="Proteomes" id="UP000245533">
    <property type="component" value="Unassembled WGS sequence"/>
</dbReference>
<dbReference type="GO" id="GO:0019843">
    <property type="term" value="F:rRNA binding"/>
    <property type="evidence" value="ECO:0007669"/>
    <property type="project" value="UniProtKB-UniRule"/>
</dbReference>
<dbReference type="FunFam" id="2.40.30.10:FF:000004">
    <property type="entry name" value="50S ribosomal protein L3"/>
    <property type="match status" value="1"/>
</dbReference>
<dbReference type="InterPro" id="IPR009000">
    <property type="entry name" value="Transl_B-barrel_sf"/>
</dbReference>
<evidence type="ECO:0000256" key="5">
    <source>
        <dbReference type="ARBA" id="ARBA00023274"/>
    </source>
</evidence>
<name>A0A316TKZ5_9BACT</name>
<dbReference type="GO" id="GO:0006412">
    <property type="term" value="P:translation"/>
    <property type="evidence" value="ECO:0007669"/>
    <property type="project" value="UniProtKB-UniRule"/>
</dbReference>
<gene>
    <name evidence="7" type="primary">rplC</name>
    <name evidence="9" type="ORF">DDZ15_16385</name>
</gene>
<evidence type="ECO:0000256" key="3">
    <source>
        <dbReference type="ARBA" id="ARBA00022884"/>
    </source>
</evidence>
<dbReference type="SUPFAM" id="SSF50447">
    <property type="entry name" value="Translation proteins"/>
    <property type="match status" value="1"/>
</dbReference>
<comment type="caution">
    <text evidence="9">The sequence shown here is derived from an EMBL/GenBank/DDBJ whole genome shotgun (WGS) entry which is preliminary data.</text>
</comment>
<organism evidence="9 10">
    <name type="scientific">Rhodohalobacter mucosus</name>
    <dbReference type="NCBI Taxonomy" id="2079485"/>
    <lineage>
        <taxon>Bacteria</taxon>
        <taxon>Pseudomonadati</taxon>
        <taxon>Balneolota</taxon>
        <taxon>Balneolia</taxon>
        <taxon>Balneolales</taxon>
        <taxon>Balneolaceae</taxon>
        <taxon>Rhodohalobacter</taxon>
    </lineage>
</organism>
<feature type="compositionally biased region" description="Basic and acidic residues" evidence="8">
    <location>
        <begin position="133"/>
        <end position="144"/>
    </location>
</feature>
<accession>A0A316TKZ5</accession>
<keyword evidence="4 7" id="KW-0689">Ribosomal protein</keyword>
<dbReference type="GO" id="GO:0022625">
    <property type="term" value="C:cytosolic large ribosomal subunit"/>
    <property type="evidence" value="ECO:0007669"/>
    <property type="project" value="TreeGrafter"/>
</dbReference>
<evidence type="ECO:0000256" key="6">
    <source>
        <dbReference type="ARBA" id="ARBA00035243"/>
    </source>
</evidence>
<dbReference type="AlphaFoldDB" id="A0A316TKZ5"/>
<protein>
    <recommendedName>
        <fullName evidence="6 7">Large ribosomal subunit protein uL3</fullName>
    </recommendedName>
</protein>
<comment type="function">
    <text evidence="7">One of the primary rRNA binding proteins, it binds directly near the 3'-end of the 23S rRNA, where it nucleates assembly of the 50S subunit.</text>
</comment>
<dbReference type="FunFam" id="3.30.160.810:FF:000001">
    <property type="entry name" value="50S ribosomal protein L3"/>
    <property type="match status" value="1"/>
</dbReference>
<dbReference type="EMBL" id="QGGB01000013">
    <property type="protein sequence ID" value="PWN05040.1"/>
    <property type="molecule type" value="Genomic_DNA"/>
</dbReference>
<keyword evidence="2 7" id="KW-0699">rRNA-binding</keyword>
<evidence type="ECO:0000256" key="7">
    <source>
        <dbReference type="HAMAP-Rule" id="MF_01325"/>
    </source>
</evidence>
<evidence type="ECO:0000256" key="8">
    <source>
        <dbReference type="SAM" id="MobiDB-lite"/>
    </source>
</evidence>
<keyword evidence="5 7" id="KW-0687">Ribonucleoprotein</keyword>
<dbReference type="Pfam" id="PF00297">
    <property type="entry name" value="Ribosomal_L3"/>
    <property type="match status" value="1"/>
</dbReference>
<reference evidence="9 10" key="1">
    <citation type="submission" date="2018-05" db="EMBL/GenBank/DDBJ databases">
        <title>Rhodohalobacter halophilus gen. nov., sp. nov., a moderately halophilic member of the family Balneolaceae.</title>
        <authorList>
            <person name="Liu Z.-W."/>
        </authorList>
    </citation>
    <scope>NUCLEOTIDE SEQUENCE [LARGE SCALE GENOMIC DNA]</scope>
    <source>
        <strain evidence="9 10">8A47</strain>
    </source>
</reference>
<comment type="similarity">
    <text evidence="1 7">Belongs to the universal ribosomal protein uL3 family.</text>
</comment>
<keyword evidence="10" id="KW-1185">Reference proteome</keyword>
<dbReference type="InterPro" id="IPR019927">
    <property type="entry name" value="Ribosomal_uL3_bac/org-type"/>
</dbReference>
<dbReference type="InterPro" id="IPR000597">
    <property type="entry name" value="Ribosomal_uL3"/>
</dbReference>
<comment type="subunit">
    <text evidence="7">Part of the 50S ribosomal subunit. Forms a cluster with proteins L14 and L19.</text>
</comment>
<sequence>MSGLIGKKVGMTSIFDDLGRSIAVTVVEVEPCTITQIKTEETDGYNAVQVAAFSKKAKNVSNALLGHFDKAGSEPKRVVTEFRDYIPEGFELGDELNIEDVFSVGDRVDIVGISKGTGFTGVVKRHNFSGVGDRTHGQHNRERAPGSIGQASDPSRVFKGMKMAGRSGNRRTKIQNLSVAQILPESNLVLITGSIPGAKGGYLEIHNKSQQLA</sequence>
<feature type="region of interest" description="Disordered" evidence="8">
    <location>
        <begin position="130"/>
        <end position="153"/>
    </location>
</feature>
<dbReference type="OrthoDB" id="9806135at2"/>
<dbReference type="HAMAP" id="MF_01325_B">
    <property type="entry name" value="Ribosomal_uL3_B"/>
    <property type="match status" value="1"/>
</dbReference>